<gene>
    <name evidence="6 8" type="primary">ruvA</name>
    <name evidence="8" type="ORF">AMPC_15250</name>
</gene>
<comment type="function">
    <text evidence="6">The RuvA-RuvB-RuvC complex processes Holliday junction (HJ) DNA during genetic recombination and DNA repair, while the RuvA-RuvB complex plays an important role in the rescue of blocked DNA replication forks via replication fork reversal (RFR). RuvA specifically binds to HJ cruciform DNA, conferring on it an open structure. The RuvB hexamer acts as an ATP-dependent pump, pulling dsDNA into and through the RuvAB complex. HJ branch migration allows RuvC to scan DNA until it finds its consensus sequence, where it cleaves and resolves the cruciform DNA.</text>
</comment>
<keyword evidence="8" id="KW-0547">Nucleotide-binding</keyword>
<comment type="domain">
    <text evidence="6">Has three domains with a flexible linker between the domains II and III and assumes an 'L' shape. Domain III is highly mobile and contacts RuvB.</text>
</comment>
<feature type="region of interest" description="Domain III" evidence="6">
    <location>
        <begin position="152"/>
        <end position="199"/>
    </location>
</feature>
<keyword evidence="8" id="KW-0067">ATP-binding</keyword>
<evidence type="ECO:0000256" key="6">
    <source>
        <dbReference type="HAMAP-Rule" id="MF_00031"/>
    </source>
</evidence>
<feature type="domain" description="Helix-hairpin-helix DNA-binding motif class 1" evidence="7">
    <location>
        <begin position="73"/>
        <end position="92"/>
    </location>
</feature>
<dbReference type="InterPro" id="IPR000085">
    <property type="entry name" value="RuvA"/>
</dbReference>
<keyword evidence="9" id="KW-1185">Reference proteome</keyword>
<keyword evidence="8" id="KW-0378">Hydrolase</keyword>
<organism evidence="8 9">
    <name type="scientific">Anaeromyxobacter paludicola</name>
    <dbReference type="NCBI Taxonomy" id="2918171"/>
    <lineage>
        <taxon>Bacteria</taxon>
        <taxon>Pseudomonadati</taxon>
        <taxon>Myxococcota</taxon>
        <taxon>Myxococcia</taxon>
        <taxon>Myxococcales</taxon>
        <taxon>Cystobacterineae</taxon>
        <taxon>Anaeromyxobacteraceae</taxon>
        <taxon>Anaeromyxobacter</taxon>
    </lineage>
</organism>
<evidence type="ECO:0000259" key="7">
    <source>
        <dbReference type="SMART" id="SM00278"/>
    </source>
</evidence>
<name>A0ABM7X9A6_9BACT</name>
<dbReference type="SMART" id="SM00278">
    <property type="entry name" value="HhH1"/>
    <property type="match status" value="2"/>
</dbReference>
<feature type="domain" description="Helix-hairpin-helix DNA-binding motif class 1" evidence="7">
    <location>
        <begin position="108"/>
        <end position="127"/>
    </location>
</feature>
<dbReference type="CDD" id="cd14332">
    <property type="entry name" value="UBA_RuvA_C"/>
    <property type="match status" value="1"/>
</dbReference>
<keyword evidence="5 6" id="KW-0234">DNA repair</keyword>
<dbReference type="InterPro" id="IPR036267">
    <property type="entry name" value="RuvA_C_sf"/>
</dbReference>
<keyword evidence="3 6" id="KW-0238">DNA-binding</keyword>
<comment type="subcellular location">
    <subcellularLocation>
        <location evidence="6">Cytoplasm</location>
    </subcellularLocation>
</comment>
<dbReference type="Gene3D" id="2.40.50.140">
    <property type="entry name" value="Nucleic acid-binding proteins"/>
    <property type="match status" value="1"/>
</dbReference>
<reference evidence="9" key="1">
    <citation type="journal article" date="2022" name="Int. J. Syst. Evol. Microbiol.">
        <title>Anaeromyxobacter oryzae sp. nov., Anaeromyxobacter diazotrophicus sp. nov. and Anaeromyxobacter paludicola sp. nov., isolated from paddy soils.</title>
        <authorList>
            <person name="Itoh H."/>
            <person name="Xu Z."/>
            <person name="Mise K."/>
            <person name="Masuda Y."/>
            <person name="Ushijima N."/>
            <person name="Hayakawa C."/>
            <person name="Shiratori Y."/>
            <person name="Senoo K."/>
        </authorList>
    </citation>
    <scope>NUCLEOTIDE SEQUENCE [LARGE SCALE GENOMIC DNA]</scope>
    <source>
        <strain evidence="9">Red630</strain>
    </source>
</reference>
<dbReference type="InterPro" id="IPR012340">
    <property type="entry name" value="NA-bd_OB-fold"/>
</dbReference>
<dbReference type="EMBL" id="AP025592">
    <property type="protein sequence ID" value="BDG08412.1"/>
    <property type="molecule type" value="Genomic_DNA"/>
</dbReference>
<keyword evidence="2 6" id="KW-0227">DNA damage</keyword>
<keyword evidence="4 6" id="KW-0233">DNA recombination</keyword>
<keyword evidence="1 6" id="KW-0963">Cytoplasm</keyword>
<evidence type="ECO:0000256" key="4">
    <source>
        <dbReference type="ARBA" id="ARBA00023172"/>
    </source>
</evidence>
<dbReference type="InterPro" id="IPR003583">
    <property type="entry name" value="Hlx-hairpin-Hlx_DNA-bd_motif"/>
</dbReference>
<dbReference type="SUPFAM" id="SSF47781">
    <property type="entry name" value="RuvA domain 2-like"/>
    <property type="match status" value="1"/>
</dbReference>
<sequence>MIAQLTGTVLEKGDGFAVVDVNGVGYRVFLSDLALQALAPRGERATVRTFTHVSQDAIHLIGFAGEDEERVFHALVEVKGVGPRAALKILSGIAPRDLALAVSRGEVAKLTKVPGVGKKTAERLVVELKDKLQPLARAEAPGRPEKAAGGGAIEQLSQALLGLGYRPQQAEQAADALRDRAEGRPLDELLREALKLLRG</sequence>
<dbReference type="GO" id="GO:0004386">
    <property type="term" value="F:helicase activity"/>
    <property type="evidence" value="ECO:0007669"/>
    <property type="project" value="UniProtKB-KW"/>
</dbReference>
<dbReference type="SUPFAM" id="SSF50249">
    <property type="entry name" value="Nucleic acid-binding proteins"/>
    <property type="match status" value="1"/>
</dbReference>
<dbReference type="Gene3D" id="1.10.150.20">
    <property type="entry name" value="5' to 3' exonuclease, C-terminal subdomain"/>
    <property type="match status" value="1"/>
</dbReference>
<dbReference type="InterPro" id="IPR013849">
    <property type="entry name" value="DNA_helicase_Holl-junc_RuvA_I"/>
</dbReference>
<protein>
    <recommendedName>
        <fullName evidence="6">Holliday junction branch migration complex subunit RuvA</fullName>
    </recommendedName>
</protein>
<evidence type="ECO:0000313" key="9">
    <source>
        <dbReference type="Proteomes" id="UP001162734"/>
    </source>
</evidence>
<dbReference type="NCBIfam" id="TIGR00084">
    <property type="entry name" value="ruvA"/>
    <property type="match status" value="1"/>
</dbReference>
<comment type="caution">
    <text evidence="6">Lacks conserved residue(s) required for the propagation of feature annotation.</text>
</comment>
<dbReference type="Gene3D" id="1.10.8.10">
    <property type="entry name" value="DNA helicase RuvA subunit, C-terminal domain"/>
    <property type="match status" value="1"/>
</dbReference>
<dbReference type="Proteomes" id="UP001162734">
    <property type="component" value="Chromosome"/>
</dbReference>
<evidence type="ECO:0000313" key="8">
    <source>
        <dbReference type="EMBL" id="BDG08412.1"/>
    </source>
</evidence>
<dbReference type="HAMAP" id="MF_00031">
    <property type="entry name" value="DNA_HJ_migration_RuvA"/>
    <property type="match status" value="1"/>
</dbReference>
<comment type="similarity">
    <text evidence="6">Belongs to the RuvA family.</text>
</comment>
<dbReference type="Pfam" id="PF01330">
    <property type="entry name" value="RuvA_N"/>
    <property type="match status" value="1"/>
</dbReference>
<evidence type="ECO:0000256" key="5">
    <source>
        <dbReference type="ARBA" id="ARBA00023204"/>
    </source>
</evidence>
<evidence type="ECO:0000256" key="3">
    <source>
        <dbReference type="ARBA" id="ARBA00023125"/>
    </source>
</evidence>
<evidence type="ECO:0000256" key="2">
    <source>
        <dbReference type="ARBA" id="ARBA00022763"/>
    </source>
</evidence>
<dbReference type="InterPro" id="IPR011114">
    <property type="entry name" value="RuvA_C"/>
</dbReference>
<dbReference type="InterPro" id="IPR010994">
    <property type="entry name" value="RuvA_2-like"/>
</dbReference>
<comment type="subunit">
    <text evidence="6">Homotetramer. Forms an RuvA(8)-RuvB(12)-Holliday junction (HJ) complex. HJ DNA is sandwiched between 2 RuvA tetramers; dsDNA enters through RuvA and exits via RuvB. An RuvB hexamer assembles on each DNA strand where it exits the tetramer. Each RuvB hexamer is contacted by two RuvA subunits (via domain III) on 2 adjacent RuvB subunits; this complex drives branch migration. In the full resolvosome a probable DNA-RuvA(4)-RuvB(12)-RuvC(2) complex forms which resolves the HJ.</text>
</comment>
<accession>A0ABM7X9A6</accession>
<proteinExistence type="inferred from homology"/>
<dbReference type="SUPFAM" id="SSF46929">
    <property type="entry name" value="DNA helicase RuvA subunit, C-terminal domain"/>
    <property type="match status" value="1"/>
</dbReference>
<feature type="region of interest" description="Domain I" evidence="6">
    <location>
        <begin position="1"/>
        <end position="64"/>
    </location>
</feature>
<keyword evidence="8" id="KW-0347">Helicase</keyword>
<dbReference type="RefSeq" id="WP_248345592.1">
    <property type="nucleotide sequence ID" value="NZ_AP025592.1"/>
</dbReference>
<evidence type="ECO:0000256" key="1">
    <source>
        <dbReference type="ARBA" id="ARBA00022490"/>
    </source>
</evidence>
<dbReference type="Pfam" id="PF07499">
    <property type="entry name" value="RuvA_C"/>
    <property type="match status" value="1"/>
</dbReference>
<dbReference type="Pfam" id="PF14520">
    <property type="entry name" value="HHH_5"/>
    <property type="match status" value="1"/>
</dbReference>